<feature type="transmembrane region" description="Helical" evidence="5">
    <location>
        <begin position="971"/>
        <end position="995"/>
    </location>
</feature>
<feature type="transmembrane region" description="Helical" evidence="5">
    <location>
        <begin position="321"/>
        <end position="341"/>
    </location>
</feature>
<reference evidence="7" key="1">
    <citation type="submission" date="2020-05" db="UniProtKB">
        <authorList>
            <consortium name="EnsemblMetazoa"/>
        </authorList>
    </citation>
    <scope>IDENTIFICATION</scope>
    <source>
        <strain evidence="7">Yale</strain>
    </source>
</reference>
<dbReference type="STRING" id="37546.A0A1B0GFC6"/>
<evidence type="ECO:0000256" key="5">
    <source>
        <dbReference type="SAM" id="Phobius"/>
    </source>
</evidence>
<feature type="transmembrane region" description="Helical" evidence="5">
    <location>
        <begin position="620"/>
        <end position="641"/>
    </location>
</feature>
<dbReference type="Gene3D" id="1.20.1250.20">
    <property type="entry name" value="MFS general substrate transporter like domains"/>
    <property type="match status" value="3"/>
</dbReference>
<feature type="transmembrane region" description="Helical" evidence="5">
    <location>
        <begin position="437"/>
        <end position="456"/>
    </location>
</feature>
<evidence type="ECO:0000256" key="4">
    <source>
        <dbReference type="ARBA" id="ARBA00023136"/>
    </source>
</evidence>
<feature type="transmembrane region" description="Helical" evidence="5">
    <location>
        <begin position="947"/>
        <end position="965"/>
    </location>
</feature>
<feature type="transmembrane region" description="Helical" evidence="5">
    <location>
        <begin position="653"/>
        <end position="676"/>
    </location>
</feature>
<feature type="transmembrane region" description="Helical" evidence="5">
    <location>
        <begin position="1388"/>
        <end position="1406"/>
    </location>
</feature>
<evidence type="ECO:0000256" key="3">
    <source>
        <dbReference type="ARBA" id="ARBA00022989"/>
    </source>
</evidence>
<feature type="transmembrane region" description="Helical" evidence="5">
    <location>
        <begin position="712"/>
        <end position="732"/>
    </location>
</feature>
<organism evidence="7 8">
    <name type="scientific">Glossina morsitans morsitans</name>
    <name type="common">Savannah tsetse fly</name>
    <dbReference type="NCBI Taxonomy" id="37546"/>
    <lineage>
        <taxon>Eukaryota</taxon>
        <taxon>Metazoa</taxon>
        <taxon>Ecdysozoa</taxon>
        <taxon>Arthropoda</taxon>
        <taxon>Hexapoda</taxon>
        <taxon>Insecta</taxon>
        <taxon>Pterygota</taxon>
        <taxon>Neoptera</taxon>
        <taxon>Endopterygota</taxon>
        <taxon>Diptera</taxon>
        <taxon>Brachycera</taxon>
        <taxon>Muscomorpha</taxon>
        <taxon>Hippoboscoidea</taxon>
        <taxon>Glossinidae</taxon>
        <taxon>Glossina</taxon>
    </lineage>
</organism>
<evidence type="ECO:0000256" key="2">
    <source>
        <dbReference type="ARBA" id="ARBA00022692"/>
    </source>
</evidence>
<feature type="transmembrane region" description="Helical" evidence="5">
    <location>
        <begin position="404"/>
        <end position="425"/>
    </location>
</feature>
<feature type="transmembrane region" description="Helical" evidence="5">
    <location>
        <begin position="468"/>
        <end position="485"/>
    </location>
</feature>
<feature type="transmembrane region" description="Helical" evidence="5">
    <location>
        <begin position="886"/>
        <end position="908"/>
    </location>
</feature>
<name>A0A1B0GFC6_GLOMM</name>
<feature type="transmembrane region" description="Helical" evidence="5">
    <location>
        <begin position="1412"/>
        <end position="1436"/>
    </location>
</feature>
<evidence type="ECO:0000313" key="7">
    <source>
        <dbReference type="EnsemblMetazoa" id="GMOY012004-PA"/>
    </source>
</evidence>
<feature type="transmembrane region" description="Helical" evidence="5">
    <location>
        <begin position="1106"/>
        <end position="1130"/>
    </location>
</feature>
<accession>A0A1B0GFC6</accession>
<dbReference type="Pfam" id="PF00083">
    <property type="entry name" value="Sugar_tr"/>
    <property type="match status" value="3"/>
</dbReference>
<keyword evidence="2 5" id="KW-0812">Transmembrane</keyword>
<sequence>MFVGFQKTTNDPIIVHLGDMGRYQLIFCLVIFLSKFPSAWVTLAHLFVAGKAEYYCIEPPKADPCSEDCRKADFNRSVFTETIEMTFDLTCDRFWLSSLTQFAVMGGIMIGAIVFGILSDRYNNRFCINSFRLGRRKVFLVECVMQLVCGVIASFSVHYIMYITLRFLTAVATGGQMTTRSVSFVLIMEIIGPSRREAMSILYQIPFFMGHALLPLFSYFLRDWHYFHLCISSISIIYLMYVCLVSESPRWLFTTGHLDKAITLVEKIAKKNGRSVENIQLIRPQMEEAYQIFVSDPNTLKKRGTVFDLFRTPNLCKNTTVMVYQWLNACMVYYGAAQFISKLGGNIFLNVFISGVLGIPGCIICIFMTKYSGRRLTLIISNFISAFGFLLIACISNLSASLVSIFAIIGLFGASLTFPNVYLYAGEIFPTVVRTTGVGLCSCFGRIGSMIAPFVASDLALKSPIIPPLVYGVIAALGFVLTFLLPETRGLPIVETLADGEALGKKQNSKSKIEILLCTNLLKEVPADPIIVHLGDLGRYQLFYCLIIFVAKFPSAWVTLAHLFVAGKADYYCKDPSDADPCTERCKTADFNRSIFSETIEITFDLTCDHYWLSSLTQSAVMGGIMVGAIIYGILSDKIIFPLCALRYGRRPIFIAECVLQLICGTTTAFSLNYGMYISLRFLHAVHTGGQMTTSFVIIMEIIGPRYREAMSILYQIPFFIGYALLPLFSYFLRDWRYLYLAISSISLFYLIYICFIYESPRWLFITGRLERAVSVVETIAKRNGRSAEDVKQILPKMQAAYERFISSAPKKKGTIVDLFRTPNLRVNTIVMLYQWLNACMVLYGAAEYISKLSGNIFINVFISGASGIPGCIVCIYMTKYLGRRLSLILSNVVSALCFLVIGCVSAFNNIIVVTFATIGLFGATVTFPNLYLYAGEIFPTVVRTTGVGLCSSVGRIGSMIAPFVTSDLALYSPIIPPLVYGVIAGVGFVLTFLLPETKGRPVPETLEDGEAIGKHQRKPKTDPIIIHLGDMGRYQLLYCMLIFLSKFPSGWVTMSHMIVSAKGEYYCEDGKDVDPCTEKCKSPTFNRTVFTETINMSFDLTCDRFWLASLSQFLTMGGIMSGAMVFGILSDKTYSFVLIMEIIGPKYSETMNVLYQIPFNLGHATLPLFSYFLRDWHHFYLSFSSFSIVYLVYICVIFESPRWLFATGRLEKSIPIVEKIARRNGRPPEAIEQIRPKMEEAFQQLISSGTKKKGSILDLFRTPNLRRNTIIMLYQWVNVCIVYYGSAQFISTLSGNIFLNIFISGILGVPGTILCVFMTKYLGRRIAMIISNAISTCGFLVIACITALNPTTVVVFAIIGLFGASITFPNAYLYAGEIFPTLVRTTGMGLCSCVGRGGSMIAPFITSDLALYSPVIPPIVYGACAGIGFVLTFFLPETKGRIVPETIEDGEALHFRKTD</sequence>
<dbReference type="GO" id="GO:0016020">
    <property type="term" value="C:membrane"/>
    <property type="evidence" value="ECO:0007669"/>
    <property type="project" value="UniProtKB-SubCell"/>
</dbReference>
<protein>
    <recommendedName>
        <fullName evidence="6">Major facilitator superfamily (MFS) profile domain-containing protein</fullName>
    </recommendedName>
</protein>
<dbReference type="EnsemblMetazoa" id="GMOY012004-RA">
    <property type="protein sequence ID" value="GMOY012004-PA"/>
    <property type="gene ID" value="GMOY012004"/>
</dbReference>
<dbReference type="PANTHER" id="PTHR24064">
    <property type="entry name" value="SOLUTE CARRIER FAMILY 22 MEMBER"/>
    <property type="match status" value="1"/>
</dbReference>
<feature type="transmembrane region" description="Helical" evidence="5">
    <location>
        <begin position="94"/>
        <end position="118"/>
    </location>
</feature>
<comment type="subcellular location">
    <subcellularLocation>
        <location evidence="1">Membrane</location>
        <topology evidence="1">Multi-pass membrane protein</topology>
    </subcellularLocation>
</comment>
<feature type="transmembrane region" description="Helical" evidence="5">
    <location>
        <begin position="1327"/>
        <end position="1349"/>
    </location>
</feature>
<feature type="transmembrane region" description="Helical" evidence="5">
    <location>
        <begin position="738"/>
        <end position="758"/>
    </location>
</feature>
<feature type="transmembrane region" description="Helical" evidence="5">
    <location>
        <begin position="1355"/>
        <end position="1376"/>
    </location>
</feature>
<feature type="transmembrane region" description="Helical" evidence="5">
    <location>
        <begin position="25"/>
        <end position="48"/>
    </location>
</feature>
<feature type="transmembrane region" description="Helical" evidence="5">
    <location>
        <begin position="914"/>
        <end position="935"/>
    </location>
</feature>
<feature type="transmembrane region" description="Helical" evidence="5">
    <location>
        <begin position="1272"/>
        <end position="1292"/>
    </location>
</feature>
<dbReference type="SUPFAM" id="SSF103473">
    <property type="entry name" value="MFS general substrate transporter"/>
    <property type="match status" value="3"/>
</dbReference>
<feature type="transmembrane region" description="Helical" evidence="5">
    <location>
        <begin position="1180"/>
        <end position="1199"/>
    </location>
</feature>
<keyword evidence="3 5" id="KW-1133">Transmembrane helix</keyword>
<dbReference type="PROSITE" id="PS50850">
    <property type="entry name" value="MFS"/>
    <property type="match status" value="2"/>
</dbReference>
<dbReference type="InterPro" id="IPR020846">
    <property type="entry name" value="MFS_dom"/>
</dbReference>
<dbReference type="CDD" id="cd17317">
    <property type="entry name" value="MFS_SLC22"/>
    <property type="match status" value="2"/>
</dbReference>
<dbReference type="GO" id="GO:0022857">
    <property type="term" value="F:transmembrane transporter activity"/>
    <property type="evidence" value="ECO:0007669"/>
    <property type="project" value="InterPro"/>
</dbReference>
<dbReference type="InterPro" id="IPR005828">
    <property type="entry name" value="MFS_sugar_transport-like"/>
</dbReference>
<evidence type="ECO:0000259" key="6">
    <source>
        <dbReference type="PROSITE" id="PS50850"/>
    </source>
</evidence>
<feature type="transmembrane region" description="Helical" evidence="5">
    <location>
        <begin position="1298"/>
        <end position="1320"/>
    </location>
</feature>
<feature type="domain" description="Major facilitator superfamily (MFS) profile" evidence="6">
    <location>
        <begin position="547"/>
        <end position="1000"/>
    </location>
</feature>
<feature type="transmembrane region" description="Helical" evidence="5">
    <location>
        <begin position="376"/>
        <end position="398"/>
    </location>
</feature>
<dbReference type="Proteomes" id="UP000092444">
    <property type="component" value="Unassembled WGS sequence"/>
</dbReference>
<dbReference type="EMBL" id="CCAG010015076">
    <property type="status" value="NOT_ANNOTATED_CDS"/>
    <property type="molecule type" value="Genomic_DNA"/>
</dbReference>
<feature type="transmembrane region" description="Helical" evidence="5">
    <location>
        <begin position="831"/>
        <end position="851"/>
    </location>
</feature>
<feature type="transmembrane region" description="Helical" evidence="5">
    <location>
        <begin position="226"/>
        <end position="244"/>
    </location>
</feature>
<keyword evidence="4 5" id="KW-0472">Membrane</keyword>
<evidence type="ECO:0000313" key="8">
    <source>
        <dbReference type="Proteomes" id="UP000092444"/>
    </source>
</evidence>
<dbReference type="FunFam" id="1.20.1250.20:FF:000023">
    <property type="entry name" value="Solute carrier family 22 member 6"/>
    <property type="match status" value="2"/>
</dbReference>
<feature type="transmembrane region" description="Helical" evidence="5">
    <location>
        <begin position="139"/>
        <end position="161"/>
    </location>
</feature>
<keyword evidence="8" id="KW-1185">Reference proteome</keyword>
<feature type="transmembrane region" description="Helical" evidence="5">
    <location>
        <begin position="167"/>
        <end position="188"/>
    </location>
</feature>
<feature type="transmembrane region" description="Helical" evidence="5">
    <location>
        <begin position="682"/>
        <end position="700"/>
    </location>
</feature>
<feature type="domain" description="Major facilitator superfamily (MFS) profile" evidence="6">
    <location>
        <begin position="23"/>
        <end position="490"/>
    </location>
</feature>
<feature type="transmembrane region" description="Helical" evidence="5">
    <location>
        <begin position="347"/>
        <end position="369"/>
    </location>
</feature>
<feature type="transmembrane region" description="Helical" evidence="5">
    <location>
        <begin position="857"/>
        <end position="879"/>
    </location>
</feature>
<proteinExistence type="predicted"/>
<feature type="transmembrane region" description="Helical" evidence="5">
    <location>
        <begin position="200"/>
        <end position="220"/>
    </location>
</feature>
<feature type="transmembrane region" description="Helical" evidence="5">
    <location>
        <begin position="542"/>
        <end position="565"/>
    </location>
</feature>
<evidence type="ECO:0000256" key="1">
    <source>
        <dbReference type="ARBA" id="ARBA00004141"/>
    </source>
</evidence>
<dbReference type="InterPro" id="IPR036259">
    <property type="entry name" value="MFS_trans_sf"/>
</dbReference>